<feature type="region of interest" description="Disordered" evidence="2">
    <location>
        <begin position="101"/>
        <end position="140"/>
    </location>
</feature>
<evidence type="ECO:0000256" key="2">
    <source>
        <dbReference type="SAM" id="MobiDB-lite"/>
    </source>
</evidence>
<dbReference type="Pfam" id="PF00472">
    <property type="entry name" value="RF-1"/>
    <property type="match status" value="1"/>
</dbReference>
<keyword evidence="5" id="KW-1185">Reference proteome</keyword>
<evidence type="ECO:0000313" key="4">
    <source>
        <dbReference type="EMBL" id="MBB5131970.1"/>
    </source>
</evidence>
<dbReference type="Gene3D" id="3.30.160.20">
    <property type="match status" value="1"/>
</dbReference>
<dbReference type="PANTHER" id="PTHR47814:SF1">
    <property type="entry name" value="PEPTIDYL-TRNA HYDROLASE ARFB"/>
    <property type="match status" value="1"/>
</dbReference>
<reference evidence="4 5" key="1">
    <citation type="submission" date="2020-08" db="EMBL/GenBank/DDBJ databases">
        <title>Genomic Encyclopedia of Type Strains, Phase IV (KMG-IV): sequencing the most valuable type-strain genomes for metagenomic binning, comparative biology and taxonomic classification.</title>
        <authorList>
            <person name="Goeker M."/>
        </authorList>
    </citation>
    <scope>NUCLEOTIDE SEQUENCE [LARGE SCALE GENOMIC DNA]</scope>
    <source>
        <strain evidence="4 5">DSM 45615</strain>
    </source>
</reference>
<organism evidence="4 5">
    <name type="scientific">Thermocatellispora tengchongensis</name>
    <dbReference type="NCBI Taxonomy" id="1073253"/>
    <lineage>
        <taxon>Bacteria</taxon>
        <taxon>Bacillati</taxon>
        <taxon>Actinomycetota</taxon>
        <taxon>Actinomycetes</taxon>
        <taxon>Streptosporangiales</taxon>
        <taxon>Streptosporangiaceae</taxon>
        <taxon>Thermocatellispora</taxon>
    </lineage>
</organism>
<dbReference type="InterPro" id="IPR045853">
    <property type="entry name" value="Pep_chain_release_fac_I_sf"/>
</dbReference>
<gene>
    <name evidence="4" type="ORF">HNP84_001683</name>
</gene>
<dbReference type="GO" id="GO:0072344">
    <property type="term" value="P:rescue of stalled ribosome"/>
    <property type="evidence" value="ECO:0007669"/>
    <property type="project" value="TreeGrafter"/>
</dbReference>
<dbReference type="GO" id="GO:0004045">
    <property type="term" value="F:peptidyl-tRNA hydrolase activity"/>
    <property type="evidence" value="ECO:0007669"/>
    <property type="project" value="TreeGrafter"/>
</dbReference>
<evidence type="ECO:0000256" key="1">
    <source>
        <dbReference type="ARBA" id="ARBA00010835"/>
    </source>
</evidence>
<accession>A0A840P3B7</accession>
<dbReference type="InterPro" id="IPR000352">
    <property type="entry name" value="Pep_chain_release_fac_I"/>
</dbReference>
<evidence type="ECO:0000259" key="3">
    <source>
        <dbReference type="Pfam" id="PF00472"/>
    </source>
</evidence>
<dbReference type="GO" id="GO:0003747">
    <property type="term" value="F:translation release factor activity"/>
    <property type="evidence" value="ECO:0007669"/>
    <property type="project" value="InterPro"/>
</dbReference>
<dbReference type="RefSeq" id="WP_185048772.1">
    <property type="nucleotide sequence ID" value="NZ_BAABIX010000028.1"/>
</dbReference>
<sequence>MPGPLAVSGSVVIPEAELAWRFSRSSGPGGQGVNTTDSRAELSFDLAATTALDPALKRRALDRLAGRLSGGVLTVAASEHRSQLRNREAAAARLAAILREAIAPPPRQRRPTKPSRAAVERRMAAKKHRSDVKRLRRALD</sequence>
<dbReference type="AlphaFoldDB" id="A0A840P3B7"/>
<comment type="similarity">
    <text evidence="1">Belongs to the prokaryotic/mitochondrial release factor family.</text>
</comment>
<comment type="caution">
    <text evidence="4">The sequence shown here is derived from an EMBL/GenBank/DDBJ whole genome shotgun (WGS) entry which is preliminary data.</text>
</comment>
<dbReference type="PANTHER" id="PTHR47814">
    <property type="entry name" value="PEPTIDYL-TRNA HYDROLASE ARFB"/>
    <property type="match status" value="1"/>
</dbReference>
<dbReference type="NCBIfam" id="NF006718">
    <property type="entry name" value="PRK09256.1"/>
    <property type="match status" value="1"/>
</dbReference>
<dbReference type="Proteomes" id="UP000578449">
    <property type="component" value="Unassembled WGS sequence"/>
</dbReference>
<dbReference type="SUPFAM" id="SSF75620">
    <property type="entry name" value="Release factor"/>
    <property type="match status" value="1"/>
</dbReference>
<feature type="domain" description="Prokaryotic-type class I peptide chain release factors" evidence="3">
    <location>
        <begin position="11"/>
        <end position="136"/>
    </location>
</feature>
<name>A0A840P3B7_9ACTN</name>
<protein>
    <submittedName>
        <fullName evidence="4">Ribosome-associated protein</fullName>
    </submittedName>
</protein>
<proteinExistence type="inferred from homology"/>
<dbReference type="EMBL" id="JACHGN010000003">
    <property type="protein sequence ID" value="MBB5131970.1"/>
    <property type="molecule type" value="Genomic_DNA"/>
</dbReference>
<feature type="compositionally biased region" description="Basic residues" evidence="2">
    <location>
        <begin position="124"/>
        <end position="140"/>
    </location>
</feature>
<dbReference type="GO" id="GO:0043022">
    <property type="term" value="F:ribosome binding"/>
    <property type="evidence" value="ECO:0007669"/>
    <property type="project" value="TreeGrafter"/>
</dbReference>
<evidence type="ECO:0000313" key="5">
    <source>
        <dbReference type="Proteomes" id="UP000578449"/>
    </source>
</evidence>